<dbReference type="STRING" id="887929.HMP0721_2159"/>
<feature type="domain" description="NAD(P)-binding" evidence="1">
    <location>
        <begin position="29"/>
        <end position="212"/>
    </location>
</feature>
<dbReference type="InterPro" id="IPR051606">
    <property type="entry name" value="Polyketide_Oxido-like"/>
</dbReference>
<dbReference type="HOGENOM" id="CLU_025711_3_2_9"/>
<protein>
    <recommendedName>
        <fullName evidence="1">NAD(P)-binding domain-containing protein</fullName>
    </recommendedName>
</protein>
<evidence type="ECO:0000313" key="3">
    <source>
        <dbReference type="Proteomes" id="UP000004754"/>
    </source>
</evidence>
<gene>
    <name evidence="2" type="ORF">HMP0721_2159</name>
</gene>
<keyword evidence="3" id="KW-1185">Reference proteome</keyword>
<reference evidence="2 3" key="1">
    <citation type="submission" date="2010-12" db="EMBL/GenBank/DDBJ databases">
        <authorList>
            <person name="Muzny D."/>
            <person name="Qin X."/>
            <person name="Deng J."/>
            <person name="Jiang H."/>
            <person name="Liu Y."/>
            <person name="Qu J."/>
            <person name="Song X.-Z."/>
            <person name="Zhang L."/>
            <person name="Thornton R."/>
            <person name="Coyle M."/>
            <person name="Francisco L."/>
            <person name="Jackson L."/>
            <person name="Javaid M."/>
            <person name="Korchina V."/>
            <person name="Kovar C."/>
            <person name="Mata R."/>
            <person name="Mathew T."/>
            <person name="Ngo R."/>
            <person name="Nguyen L."/>
            <person name="Nguyen N."/>
            <person name="Okwuonu G."/>
            <person name="Ongeri F."/>
            <person name="Pham C."/>
            <person name="Simmons D."/>
            <person name="Wilczek-Boney K."/>
            <person name="Hale W."/>
            <person name="Jakkamsetti A."/>
            <person name="Pham P."/>
            <person name="Ruth R."/>
            <person name="San Lucas F."/>
            <person name="Warren J."/>
            <person name="Zhang J."/>
            <person name="Zhao Z."/>
            <person name="Zhou C."/>
            <person name="Zhu D."/>
            <person name="Lee S."/>
            <person name="Bess C."/>
            <person name="Blankenburg K."/>
            <person name="Forbes L."/>
            <person name="Fu Q."/>
            <person name="Gubbala S."/>
            <person name="Hirani K."/>
            <person name="Jayaseelan J.C."/>
            <person name="Lara F."/>
            <person name="Munidasa M."/>
            <person name="Palculict T."/>
            <person name="Patil S."/>
            <person name="Pu L.-L."/>
            <person name="Saada N."/>
            <person name="Tang L."/>
            <person name="Weissenberger G."/>
            <person name="Zhu Y."/>
            <person name="Hemphill L."/>
            <person name="Shang Y."/>
            <person name="Youmans B."/>
            <person name="Ayvaz T."/>
            <person name="Ross M."/>
            <person name="Santibanez J."/>
            <person name="Aqrawi P."/>
            <person name="Gross S."/>
            <person name="Joshi V."/>
            <person name="Fowler G."/>
            <person name="Nazareth L."/>
            <person name="Reid J."/>
            <person name="Worley K."/>
            <person name="Petrosino J."/>
            <person name="Highlander S."/>
            <person name="Gibbs R."/>
        </authorList>
    </citation>
    <scope>NUCLEOTIDE SEQUENCE [LARGE SCALE GENOMIC DNA]</scope>
    <source>
        <strain evidence="2 3">ATCC 23263</strain>
    </source>
</reference>
<comment type="caution">
    <text evidence="2">The sequence shown here is derived from an EMBL/GenBank/DDBJ whole genome shotgun (WGS) entry which is preliminary data.</text>
</comment>
<name>E6MJH4_9FIRM</name>
<dbReference type="PANTHER" id="PTHR43355:SF2">
    <property type="entry name" value="FLAVIN REDUCTASE (NADPH)"/>
    <property type="match status" value="1"/>
</dbReference>
<evidence type="ECO:0000313" key="2">
    <source>
        <dbReference type="EMBL" id="EFV00710.1"/>
    </source>
</evidence>
<dbReference type="GO" id="GO:0016646">
    <property type="term" value="F:oxidoreductase activity, acting on the CH-NH group of donors, NAD or NADP as acceptor"/>
    <property type="evidence" value="ECO:0007669"/>
    <property type="project" value="TreeGrafter"/>
</dbReference>
<proteinExistence type="predicted"/>
<dbReference type="AlphaFoldDB" id="E6MJH4"/>
<dbReference type="InterPro" id="IPR016040">
    <property type="entry name" value="NAD(P)-bd_dom"/>
</dbReference>
<dbReference type="eggNOG" id="COG2910">
    <property type="taxonomic scope" value="Bacteria"/>
</dbReference>
<dbReference type="EMBL" id="AEQN01000028">
    <property type="protein sequence ID" value="EFV00710.1"/>
    <property type="molecule type" value="Genomic_DNA"/>
</dbReference>
<dbReference type="PANTHER" id="PTHR43355">
    <property type="entry name" value="FLAVIN REDUCTASE (NADPH)"/>
    <property type="match status" value="1"/>
</dbReference>
<sequence>MIFFACNQESYNIKAFREAINMRIAVVAANGRVANKVIEEAVNRGFEVTAFGRKENNTKAQTYVQKDLFDLTVEDLKGFDAVVDAFGAWTEDTLPQHSTSLNHLCDILSGTDTRLLVVGGAGSLYVNPEHTTCVSDGTDFPDAFKPLAAAMAKALGELRERKDVKWTYISPAGDFQADGSRDGAYILGGEELVLNDRGESIISYADYAIAMVDEIESGNHIQQRISVVRK</sequence>
<organism evidence="2 3">
    <name type="scientific">Pseudoramibacter alactolyticus ATCC 23263</name>
    <dbReference type="NCBI Taxonomy" id="887929"/>
    <lineage>
        <taxon>Bacteria</taxon>
        <taxon>Bacillati</taxon>
        <taxon>Bacillota</taxon>
        <taxon>Clostridia</taxon>
        <taxon>Eubacteriales</taxon>
        <taxon>Eubacteriaceae</taxon>
        <taxon>Pseudoramibacter</taxon>
    </lineage>
</organism>
<dbReference type="Pfam" id="PF13460">
    <property type="entry name" value="NAD_binding_10"/>
    <property type="match status" value="1"/>
</dbReference>
<dbReference type="Gene3D" id="3.40.50.720">
    <property type="entry name" value="NAD(P)-binding Rossmann-like Domain"/>
    <property type="match status" value="1"/>
</dbReference>
<dbReference type="Proteomes" id="UP000004754">
    <property type="component" value="Unassembled WGS sequence"/>
</dbReference>
<dbReference type="SUPFAM" id="SSF51735">
    <property type="entry name" value="NAD(P)-binding Rossmann-fold domains"/>
    <property type="match status" value="1"/>
</dbReference>
<accession>E6MJH4</accession>
<evidence type="ECO:0000259" key="1">
    <source>
        <dbReference type="Pfam" id="PF13460"/>
    </source>
</evidence>
<dbReference type="CDD" id="cd05244">
    <property type="entry name" value="BVR-B_like_SDR_a"/>
    <property type="match status" value="1"/>
</dbReference>
<dbReference type="InterPro" id="IPR036291">
    <property type="entry name" value="NAD(P)-bd_dom_sf"/>
</dbReference>